<evidence type="ECO:0000313" key="1">
    <source>
        <dbReference type="EMBL" id="CAI4000031.1"/>
    </source>
</evidence>
<dbReference type="EMBL" id="CAMXCT020002723">
    <property type="protein sequence ID" value="CAL1153406.1"/>
    <property type="molecule type" value="Genomic_DNA"/>
</dbReference>
<gene>
    <name evidence="1" type="ORF">C1SCF055_LOCUS26185</name>
</gene>
<accession>A0A9P1D173</accession>
<dbReference type="EMBL" id="CAMXCT030002723">
    <property type="protein sequence ID" value="CAL4787343.1"/>
    <property type="molecule type" value="Genomic_DNA"/>
</dbReference>
<dbReference type="EMBL" id="CAMXCT010002723">
    <property type="protein sequence ID" value="CAI4000031.1"/>
    <property type="molecule type" value="Genomic_DNA"/>
</dbReference>
<organism evidence="1">
    <name type="scientific">Cladocopium goreaui</name>
    <dbReference type="NCBI Taxonomy" id="2562237"/>
    <lineage>
        <taxon>Eukaryota</taxon>
        <taxon>Sar</taxon>
        <taxon>Alveolata</taxon>
        <taxon>Dinophyceae</taxon>
        <taxon>Suessiales</taxon>
        <taxon>Symbiodiniaceae</taxon>
        <taxon>Cladocopium</taxon>
    </lineage>
</organism>
<proteinExistence type="predicted"/>
<reference evidence="2 3" key="2">
    <citation type="submission" date="2024-05" db="EMBL/GenBank/DDBJ databases">
        <authorList>
            <person name="Chen Y."/>
            <person name="Shah S."/>
            <person name="Dougan E. K."/>
            <person name="Thang M."/>
            <person name="Chan C."/>
        </authorList>
    </citation>
    <scope>NUCLEOTIDE SEQUENCE [LARGE SCALE GENOMIC DNA]</scope>
</reference>
<sequence length="272" mass="28968">MAAARFCIGGTSPKAKASATSASTGATELSIAEIMTGNMPLRPVSCRGRIHAIYGVQQRWPVTKLVLSDCPRDGSDSVQAILVKLNANPKVELALDMMIIVVNAECRPLWRGTASGQIPEDNLGLDLGDRELSCNLPTGGKRKHGIESTIRVLEDDQRFPTATFDLLNSTPVLPEDLDGQHMANVQVKVLEIGELAGGERPKKIIRVCNASAAEEESPSGLVLASGTYDVALYDSYATLPSITSDATLAILGLQVQKQGYAVYAASSMIVRC</sequence>
<dbReference type="Proteomes" id="UP001152797">
    <property type="component" value="Unassembled WGS sequence"/>
</dbReference>
<evidence type="ECO:0000313" key="2">
    <source>
        <dbReference type="EMBL" id="CAL4787343.1"/>
    </source>
</evidence>
<reference evidence="1" key="1">
    <citation type="submission" date="2022-10" db="EMBL/GenBank/DDBJ databases">
        <authorList>
            <person name="Chen Y."/>
            <person name="Dougan E. K."/>
            <person name="Chan C."/>
            <person name="Rhodes N."/>
            <person name="Thang M."/>
        </authorList>
    </citation>
    <scope>NUCLEOTIDE SEQUENCE</scope>
</reference>
<keyword evidence="3" id="KW-1185">Reference proteome</keyword>
<protein>
    <submittedName>
        <fullName evidence="1">Uncharacterized protein</fullName>
    </submittedName>
</protein>
<comment type="caution">
    <text evidence="1">The sequence shown here is derived from an EMBL/GenBank/DDBJ whole genome shotgun (WGS) entry which is preliminary data.</text>
</comment>
<name>A0A9P1D173_9DINO</name>
<dbReference type="AlphaFoldDB" id="A0A9P1D173"/>
<evidence type="ECO:0000313" key="3">
    <source>
        <dbReference type="Proteomes" id="UP001152797"/>
    </source>
</evidence>